<organism evidence="6 7">
    <name type="scientific">Mesocricetibacter intestinalis</name>
    <dbReference type="NCBI Taxonomy" id="1521930"/>
    <lineage>
        <taxon>Bacteria</taxon>
        <taxon>Pseudomonadati</taxon>
        <taxon>Pseudomonadota</taxon>
        <taxon>Gammaproteobacteria</taxon>
        <taxon>Pasteurellales</taxon>
        <taxon>Pasteurellaceae</taxon>
        <taxon>Mesocricetibacter</taxon>
    </lineage>
</organism>
<keyword evidence="7" id="KW-1185">Reference proteome</keyword>
<dbReference type="AlphaFoldDB" id="A0A4V3D9X1"/>
<name>A0A4V3D9X1_9PAST</name>
<reference evidence="6 7" key="1">
    <citation type="submission" date="2019-03" db="EMBL/GenBank/DDBJ databases">
        <title>Genomic Encyclopedia of Type Strains, Phase IV (KMG-IV): sequencing the most valuable type-strain genomes for metagenomic binning, comparative biology and taxonomic classification.</title>
        <authorList>
            <person name="Goeker M."/>
        </authorList>
    </citation>
    <scope>NUCLEOTIDE SEQUENCE [LARGE SCALE GENOMIC DNA]</scope>
    <source>
        <strain evidence="6 7">DSM 28403</strain>
    </source>
</reference>
<evidence type="ECO:0000313" key="7">
    <source>
        <dbReference type="Proteomes" id="UP000295657"/>
    </source>
</evidence>
<evidence type="ECO:0000256" key="3">
    <source>
        <dbReference type="ARBA" id="ARBA00022723"/>
    </source>
</evidence>
<dbReference type="RefSeq" id="WP_133543800.1">
    <property type="nucleotide sequence ID" value="NZ_SNYQ01000002.1"/>
</dbReference>
<dbReference type="InterPro" id="IPR023198">
    <property type="entry name" value="PGP-like_dom2"/>
</dbReference>
<dbReference type="GO" id="GO:0046872">
    <property type="term" value="F:metal ion binding"/>
    <property type="evidence" value="ECO:0007669"/>
    <property type="project" value="UniProtKB-KW"/>
</dbReference>
<dbReference type="InterPro" id="IPR006439">
    <property type="entry name" value="HAD-SF_hydro_IA"/>
</dbReference>
<dbReference type="SFLD" id="SFLDS00003">
    <property type="entry name" value="Haloacid_Dehalogenase"/>
    <property type="match status" value="1"/>
</dbReference>
<dbReference type="PANTHER" id="PTHR46193:SF18">
    <property type="entry name" value="HEXITOL PHOSPHATASE B"/>
    <property type="match status" value="1"/>
</dbReference>
<protein>
    <submittedName>
        <fullName evidence="6">Sugar-phosphatase</fullName>
    </submittedName>
</protein>
<dbReference type="OrthoDB" id="9800058at2"/>
<dbReference type="SUPFAM" id="SSF56784">
    <property type="entry name" value="HAD-like"/>
    <property type="match status" value="1"/>
</dbReference>
<proteinExistence type="inferred from homology"/>
<accession>A0A4V3D9X1</accession>
<dbReference type="InterPro" id="IPR051600">
    <property type="entry name" value="Beta-PGM-like"/>
</dbReference>
<dbReference type="NCBIfam" id="NF008087">
    <property type="entry name" value="PRK10826.1"/>
    <property type="match status" value="1"/>
</dbReference>
<dbReference type="SFLD" id="SFLDG01135">
    <property type="entry name" value="C1.5.6:_HAD__Beta-PGM__Phospha"/>
    <property type="match status" value="1"/>
</dbReference>
<evidence type="ECO:0000256" key="4">
    <source>
        <dbReference type="ARBA" id="ARBA00022842"/>
    </source>
</evidence>
<dbReference type="PANTHER" id="PTHR46193">
    <property type="entry name" value="6-PHOSPHOGLUCONATE PHOSPHATASE"/>
    <property type="match status" value="1"/>
</dbReference>
<gene>
    <name evidence="6" type="ORF">EDC45_0865</name>
</gene>
<dbReference type="SFLD" id="SFLDG01129">
    <property type="entry name" value="C1.5:_HAD__Beta-PGM__Phosphata"/>
    <property type="match status" value="1"/>
</dbReference>
<comment type="similarity">
    <text evidence="2">Belongs to the HAD-like hydrolase superfamily. CbbY/CbbZ/Gph/YieH family.</text>
</comment>
<keyword evidence="5" id="KW-0119">Carbohydrate metabolism</keyword>
<keyword evidence="4" id="KW-0460">Magnesium</keyword>
<dbReference type="Proteomes" id="UP000295657">
    <property type="component" value="Unassembled WGS sequence"/>
</dbReference>
<dbReference type="InterPro" id="IPR023214">
    <property type="entry name" value="HAD_sf"/>
</dbReference>
<dbReference type="GO" id="GO:0003824">
    <property type="term" value="F:catalytic activity"/>
    <property type="evidence" value="ECO:0007669"/>
    <property type="project" value="UniProtKB-ARBA"/>
</dbReference>
<evidence type="ECO:0000256" key="5">
    <source>
        <dbReference type="ARBA" id="ARBA00023277"/>
    </source>
</evidence>
<dbReference type="Gene3D" id="1.10.150.240">
    <property type="entry name" value="Putative phosphatase, domain 2"/>
    <property type="match status" value="1"/>
</dbReference>
<evidence type="ECO:0000313" key="6">
    <source>
        <dbReference type="EMBL" id="TDQ59072.1"/>
    </source>
</evidence>
<dbReference type="EMBL" id="SNYQ01000002">
    <property type="protein sequence ID" value="TDQ59072.1"/>
    <property type="molecule type" value="Genomic_DNA"/>
</dbReference>
<dbReference type="InterPro" id="IPR036412">
    <property type="entry name" value="HAD-like_sf"/>
</dbReference>
<dbReference type="NCBIfam" id="TIGR01549">
    <property type="entry name" value="HAD-SF-IA-v1"/>
    <property type="match status" value="1"/>
</dbReference>
<sequence>MSIKAVIFDMDGVLIDSEPVWKQSGVDVFNSFGIPATWDDLMALTGTPALGIVKAIYAKYNAEPMPVEEMAAHLNEYAIASILAKKPLIEGVKETLQKLADLGYKMAVASASPRKLLEEITKSCNIEAYFSYLSSATELSYNKPHPEVYLHAAKMLNVAPAECVGIEDSIVGMTAVKAASMKCIVIPGILDNKDPRWSLADVKLNALLEIDQALLQRLAQK</sequence>
<evidence type="ECO:0000256" key="2">
    <source>
        <dbReference type="ARBA" id="ARBA00006171"/>
    </source>
</evidence>
<comment type="caution">
    <text evidence="6">The sequence shown here is derived from an EMBL/GenBank/DDBJ whole genome shotgun (WGS) entry which is preliminary data.</text>
</comment>
<dbReference type="PRINTS" id="PR00413">
    <property type="entry name" value="HADHALOGNASE"/>
</dbReference>
<evidence type="ECO:0000256" key="1">
    <source>
        <dbReference type="ARBA" id="ARBA00001946"/>
    </source>
</evidence>
<comment type="cofactor">
    <cofactor evidence="1">
        <name>Mg(2+)</name>
        <dbReference type="ChEBI" id="CHEBI:18420"/>
    </cofactor>
</comment>
<dbReference type="InterPro" id="IPR041492">
    <property type="entry name" value="HAD_2"/>
</dbReference>
<dbReference type="Gene3D" id="3.40.50.1000">
    <property type="entry name" value="HAD superfamily/HAD-like"/>
    <property type="match status" value="1"/>
</dbReference>
<keyword evidence="3" id="KW-0479">Metal-binding</keyword>
<dbReference type="NCBIfam" id="TIGR01509">
    <property type="entry name" value="HAD-SF-IA-v3"/>
    <property type="match status" value="1"/>
</dbReference>
<dbReference type="Pfam" id="PF13419">
    <property type="entry name" value="HAD_2"/>
    <property type="match status" value="1"/>
</dbReference>